<reference evidence="9 10" key="1">
    <citation type="submission" date="2017-06" db="EMBL/GenBank/DDBJ databases">
        <title>Hymenobacter amundsenii sp. nov. isolated from regoliths in Antarctica.</title>
        <authorList>
            <person name="Sedlacek I."/>
            <person name="Kralova S."/>
            <person name="Pantucek R."/>
            <person name="Svec P."/>
            <person name="Holochova P."/>
            <person name="Stankova E."/>
            <person name="Vrbovska V."/>
            <person name="Busse H.-J."/>
        </authorList>
    </citation>
    <scope>NUCLEOTIDE SEQUENCE [LARGE SCALE GENOMIC DNA]</scope>
    <source>
        <strain evidence="9 10">CCM 8682</strain>
    </source>
</reference>
<protein>
    <submittedName>
        <fullName evidence="9">RagB/SusD family nutrient uptake outer membrane protein</fullName>
    </submittedName>
</protein>
<keyword evidence="4" id="KW-0472">Membrane</keyword>
<keyword evidence="5" id="KW-0998">Cell outer membrane</keyword>
<feature type="domain" description="SusD-like N-terminal" evidence="8">
    <location>
        <begin position="32"/>
        <end position="212"/>
    </location>
</feature>
<comment type="subcellular location">
    <subcellularLocation>
        <location evidence="1">Cell outer membrane</location>
    </subcellularLocation>
</comment>
<evidence type="ECO:0000259" key="8">
    <source>
        <dbReference type="Pfam" id="PF14322"/>
    </source>
</evidence>
<comment type="caution">
    <text evidence="9">The sequence shown here is derived from an EMBL/GenBank/DDBJ whole genome shotgun (WGS) entry which is preliminary data.</text>
</comment>
<evidence type="ECO:0000256" key="6">
    <source>
        <dbReference type="SAM" id="SignalP"/>
    </source>
</evidence>
<dbReference type="InterPro" id="IPR033985">
    <property type="entry name" value="SusD-like_N"/>
</dbReference>
<evidence type="ECO:0000256" key="2">
    <source>
        <dbReference type="ARBA" id="ARBA00006275"/>
    </source>
</evidence>
<accession>A0A246FHA7</accession>
<feature type="domain" description="RagB/SusD" evidence="7">
    <location>
        <begin position="311"/>
        <end position="486"/>
    </location>
</feature>
<dbReference type="PROSITE" id="PS51257">
    <property type="entry name" value="PROKAR_LIPOPROTEIN"/>
    <property type="match status" value="1"/>
</dbReference>
<keyword evidence="3 6" id="KW-0732">Signal</keyword>
<dbReference type="Pfam" id="PF07980">
    <property type="entry name" value="SusD_RagB"/>
    <property type="match status" value="1"/>
</dbReference>
<keyword evidence="10" id="KW-1185">Reference proteome</keyword>
<organism evidence="9 10">
    <name type="scientific">Hymenobacter amundsenii</name>
    <dbReference type="NCBI Taxonomy" id="2006685"/>
    <lineage>
        <taxon>Bacteria</taxon>
        <taxon>Pseudomonadati</taxon>
        <taxon>Bacteroidota</taxon>
        <taxon>Cytophagia</taxon>
        <taxon>Cytophagales</taxon>
        <taxon>Hymenobacteraceae</taxon>
        <taxon>Hymenobacter</taxon>
    </lineage>
</organism>
<dbReference type="InterPro" id="IPR012944">
    <property type="entry name" value="SusD_RagB_dom"/>
</dbReference>
<dbReference type="OrthoDB" id="9792139at2"/>
<evidence type="ECO:0000256" key="1">
    <source>
        <dbReference type="ARBA" id="ARBA00004442"/>
    </source>
</evidence>
<gene>
    <name evidence="9" type="ORF">CDA63_17060</name>
</gene>
<dbReference type="CDD" id="cd08977">
    <property type="entry name" value="SusD"/>
    <property type="match status" value="1"/>
</dbReference>
<dbReference type="RefSeq" id="WP_088465670.1">
    <property type="nucleotide sequence ID" value="NZ_NIRR01000039.1"/>
</dbReference>
<dbReference type="Pfam" id="PF14322">
    <property type="entry name" value="SusD-like_3"/>
    <property type="match status" value="1"/>
</dbReference>
<feature type="chain" id="PRO_5013326559" evidence="6">
    <location>
        <begin position="22"/>
        <end position="486"/>
    </location>
</feature>
<dbReference type="Proteomes" id="UP000197277">
    <property type="component" value="Unassembled WGS sequence"/>
</dbReference>
<feature type="signal peptide" evidence="6">
    <location>
        <begin position="1"/>
        <end position="21"/>
    </location>
</feature>
<sequence>MKKLFIPISAFLLLGSCSVLDKEPLTSIAPSNFFVSAVDAEAALAATYDGLQQKGAYAEVLPLLGNMPTDDCTSLNNDVRNLDVINWNSGTGQIYDAYRDAYVAINRANAVIKYVPGINMPAARRDEIVGEARFVRALSYFNLVRLYGGVPLRLEPSESGDPAAINLPRSTPDQVYAQVIEDLIQAEGLMAAVNPTRATKGAADALLARVYLTQRQWDAAQMAAAKVFTSGGTFSLSPSYNSVFPADNKSESIFEVQFSGNTDGGTFHTLPDLVLPQPPATYSFQKFNIPTTNLLQAADTVNDQRWSFQGRVNAGRNHASYVQGQSRNDNDNDNGPFVYKWRSDPNGFNSPDNSYILRVADVLLMQAEASNELSGPSAGALTPLNRVRQRAGLSALTTSSPAAASKQALRSEIDLQRRLELAFEGERWFDLLRYARHNQAEAGAHKVSALTLIQQFRGTPDPNYLLLPLPLAELDTNTQLQQNPGY</sequence>
<dbReference type="AlphaFoldDB" id="A0A246FHA7"/>
<dbReference type="EMBL" id="NIRR01000039">
    <property type="protein sequence ID" value="OWP61898.1"/>
    <property type="molecule type" value="Genomic_DNA"/>
</dbReference>
<dbReference type="Gene3D" id="1.25.40.390">
    <property type="match status" value="1"/>
</dbReference>
<dbReference type="SUPFAM" id="SSF48452">
    <property type="entry name" value="TPR-like"/>
    <property type="match status" value="1"/>
</dbReference>
<evidence type="ECO:0000256" key="5">
    <source>
        <dbReference type="ARBA" id="ARBA00023237"/>
    </source>
</evidence>
<evidence type="ECO:0000256" key="3">
    <source>
        <dbReference type="ARBA" id="ARBA00022729"/>
    </source>
</evidence>
<dbReference type="GO" id="GO:0009279">
    <property type="term" value="C:cell outer membrane"/>
    <property type="evidence" value="ECO:0007669"/>
    <property type="project" value="UniProtKB-SubCell"/>
</dbReference>
<comment type="similarity">
    <text evidence="2">Belongs to the SusD family.</text>
</comment>
<proteinExistence type="inferred from homology"/>
<evidence type="ECO:0000313" key="9">
    <source>
        <dbReference type="EMBL" id="OWP61898.1"/>
    </source>
</evidence>
<name>A0A246FHA7_9BACT</name>
<evidence type="ECO:0000259" key="7">
    <source>
        <dbReference type="Pfam" id="PF07980"/>
    </source>
</evidence>
<evidence type="ECO:0000313" key="10">
    <source>
        <dbReference type="Proteomes" id="UP000197277"/>
    </source>
</evidence>
<evidence type="ECO:0000256" key="4">
    <source>
        <dbReference type="ARBA" id="ARBA00023136"/>
    </source>
</evidence>
<dbReference type="InterPro" id="IPR011990">
    <property type="entry name" value="TPR-like_helical_dom_sf"/>
</dbReference>